<reference evidence="8 9" key="1">
    <citation type="submission" date="2015-06" db="EMBL/GenBank/DDBJ databases">
        <title>Survival trade-offs in plant roots during colonization by closely related pathogenic and mutualistic fungi.</title>
        <authorList>
            <person name="Hacquard S."/>
            <person name="Kracher B."/>
            <person name="Hiruma K."/>
            <person name="Weinman A."/>
            <person name="Muench P."/>
            <person name="Garrido Oter R."/>
            <person name="Ver Loren van Themaat E."/>
            <person name="Dallerey J.-F."/>
            <person name="Damm U."/>
            <person name="Henrissat B."/>
            <person name="Lespinet O."/>
            <person name="Thon M."/>
            <person name="Kemen E."/>
            <person name="McHardy A.C."/>
            <person name="Schulze-Lefert P."/>
            <person name="O'Connell R.J."/>
        </authorList>
    </citation>
    <scope>NUCLEOTIDE SEQUENCE [LARGE SCALE GENOMIC DNA]</scope>
    <source>
        <strain evidence="8 9">MAFF 238704</strain>
    </source>
</reference>
<dbReference type="AlphaFoldDB" id="A0A167DT75"/>
<feature type="domain" description="Major facilitator superfamily (MFS) profile" evidence="7">
    <location>
        <begin position="64"/>
        <end position="538"/>
    </location>
</feature>
<evidence type="ECO:0000256" key="1">
    <source>
        <dbReference type="ARBA" id="ARBA00004141"/>
    </source>
</evidence>
<dbReference type="CDD" id="cd17502">
    <property type="entry name" value="MFS_Azr1_MDR_like"/>
    <property type="match status" value="1"/>
</dbReference>
<feature type="transmembrane region" description="Helical" evidence="6">
    <location>
        <begin position="154"/>
        <end position="179"/>
    </location>
</feature>
<proteinExistence type="predicted"/>
<dbReference type="Pfam" id="PF07690">
    <property type="entry name" value="MFS_1"/>
    <property type="match status" value="1"/>
</dbReference>
<dbReference type="Gene3D" id="1.20.1250.20">
    <property type="entry name" value="MFS general substrate transporter like domains"/>
    <property type="match status" value="1"/>
</dbReference>
<keyword evidence="9" id="KW-1185">Reference proteome</keyword>
<dbReference type="InterPro" id="IPR020846">
    <property type="entry name" value="MFS_dom"/>
</dbReference>
<dbReference type="GO" id="GO:0022857">
    <property type="term" value="F:transmembrane transporter activity"/>
    <property type="evidence" value="ECO:0007669"/>
    <property type="project" value="InterPro"/>
</dbReference>
<dbReference type="SUPFAM" id="SSF103473">
    <property type="entry name" value="MFS general substrate transporter"/>
    <property type="match status" value="1"/>
</dbReference>
<feature type="compositionally biased region" description="Basic and acidic residues" evidence="5">
    <location>
        <begin position="247"/>
        <end position="264"/>
    </location>
</feature>
<dbReference type="PANTHER" id="PTHR23501">
    <property type="entry name" value="MAJOR FACILITATOR SUPERFAMILY"/>
    <property type="match status" value="1"/>
</dbReference>
<dbReference type="PANTHER" id="PTHR23501:SF198">
    <property type="entry name" value="AZOLE RESISTANCE PROTEIN 1-RELATED"/>
    <property type="match status" value="1"/>
</dbReference>
<dbReference type="Gene3D" id="1.20.1720.10">
    <property type="entry name" value="Multidrug resistance protein D"/>
    <property type="match status" value="1"/>
</dbReference>
<dbReference type="EMBL" id="LFIW01000900">
    <property type="protein sequence ID" value="KZL84309.1"/>
    <property type="molecule type" value="Genomic_DNA"/>
</dbReference>
<name>A0A167DT75_COLIC</name>
<feature type="transmembrane region" description="Helical" evidence="6">
    <location>
        <begin position="186"/>
        <end position="209"/>
    </location>
</feature>
<comment type="subcellular location">
    <subcellularLocation>
        <location evidence="1">Membrane</location>
        <topology evidence="1">Multi-pass membrane protein</topology>
    </subcellularLocation>
</comment>
<feature type="transmembrane region" description="Helical" evidence="6">
    <location>
        <begin position="128"/>
        <end position="148"/>
    </location>
</feature>
<evidence type="ECO:0000256" key="6">
    <source>
        <dbReference type="SAM" id="Phobius"/>
    </source>
</evidence>
<feature type="transmembrane region" description="Helical" evidence="6">
    <location>
        <begin position="221"/>
        <end position="239"/>
    </location>
</feature>
<feature type="transmembrane region" description="Helical" evidence="6">
    <location>
        <begin position="485"/>
        <end position="506"/>
    </location>
</feature>
<feature type="transmembrane region" description="Helical" evidence="6">
    <location>
        <begin position="393"/>
        <end position="412"/>
    </location>
</feature>
<protein>
    <submittedName>
        <fullName evidence="8">Mfs transporter</fullName>
    </submittedName>
</protein>
<feature type="transmembrane region" description="Helical" evidence="6">
    <location>
        <begin position="283"/>
        <end position="302"/>
    </location>
</feature>
<keyword evidence="3 6" id="KW-1133">Transmembrane helix</keyword>
<feature type="transmembrane region" description="Helical" evidence="6">
    <location>
        <begin position="444"/>
        <end position="464"/>
    </location>
</feature>
<dbReference type="Proteomes" id="UP000076584">
    <property type="component" value="Unassembled WGS sequence"/>
</dbReference>
<dbReference type="InterPro" id="IPR036259">
    <property type="entry name" value="MFS_trans_sf"/>
</dbReference>
<evidence type="ECO:0000259" key="7">
    <source>
        <dbReference type="PROSITE" id="PS50850"/>
    </source>
</evidence>
<evidence type="ECO:0000256" key="4">
    <source>
        <dbReference type="ARBA" id="ARBA00023136"/>
    </source>
</evidence>
<dbReference type="InterPro" id="IPR011701">
    <property type="entry name" value="MFS"/>
</dbReference>
<sequence length="609" mass="64686">MAMKPYRETKGDRDTSNVFSAARKEAEFDIADSTSTEVGNGTLGTESTDADEGKLPKPAVIAMLTAGLCTVIFATSVDNTILATAIPRITDDFHSLDDVSWYRSAYLVASTALQPSLGKLYTMFNVKWTYLTGLIIFEIRSIVCALAPNSGALIAGRTVAGVGGAALYSGAINILALAAPLQLRPVLFATLTGMLAVVSLIGPPLGGVFTDSPTLTWRWCFWINLPLGGAAFAVILGVFRVPSARKLEDGGGSDSEHRRGEHPDTLAPRCAPKPSLRKSVAKFDPLGTFLLVPAVVSLLLALQWGGIKYSWRDARVWGCLLSFGLLAMALVISQLWGGDNATIPPRVVGQRTVLAGALQMACSSAAMFTHIFFLPFYFQVVLGTTATGSGVRTLPYVVTMAVIGIVSGVGMARVSSHKPFAWVGTAVFVVGSGLLYTLKVDSHTATYVGFQVLIGVGTGIAWQVPFVAVQRASAKKNDLKVEDVLMANALMAFFNLLGASVGISIAQNIFASSLQNRLASVPGITEGQMETIMNAGTGDGLRTPTSFPLSYYIRCWSSITLPLAQLSSWPSSSAAWDFWPVYCTIRFFSIPMSSSGNSWAAITSLASGL</sequence>
<evidence type="ECO:0000313" key="8">
    <source>
        <dbReference type="EMBL" id="KZL84309.1"/>
    </source>
</evidence>
<keyword evidence="2 6" id="KW-0812">Transmembrane</keyword>
<dbReference type="GO" id="GO:0005886">
    <property type="term" value="C:plasma membrane"/>
    <property type="evidence" value="ECO:0007669"/>
    <property type="project" value="TreeGrafter"/>
</dbReference>
<feature type="transmembrane region" description="Helical" evidence="6">
    <location>
        <begin position="353"/>
        <end position="373"/>
    </location>
</feature>
<dbReference type="PRINTS" id="PR01036">
    <property type="entry name" value="TCRTETB"/>
</dbReference>
<feature type="transmembrane region" description="Helical" evidence="6">
    <location>
        <begin position="314"/>
        <end position="332"/>
    </location>
</feature>
<comment type="caution">
    <text evidence="8">The sequence shown here is derived from an EMBL/GenBank/DDBJ whole genome shotgun (WGS) entry which is preliminary data.</text>
</comment>
<evidence type="ECO:0000256" key="5">
    <source>
        <dbReference type="SAM" id="MobiDB-lite"/>
    </source>
</evidence>
<feature type="transmembrane region" description="Helical" evidence="6">
    <location>
        <begin position="419"/>
        <end position="438"/>
    </location>
</feature>
<evidence type="ECO:0000313" key="9">
    <source>
        <dbReference type="Proteomes" id="UP000076584"/>
    </source>
</evidence>
<keyword evidence="4 6" id="KW-0472">Membrane</keyword>
<organism evidence="8 9">
    <name type="scientific">Colletotrichum incanum</name>
    <name type="common">Soybean anthracnose fungus</name>
    <dbReference type="NCBI Taxonomy" id="1573173"/>
    <lineage>
        <taxon>Eukaryota</taxon>
        <taxon>Fungi</taxon>
        <taxon>Dikarya</taxon>
        <taxon>Ascomycota</taxon>
        <taxon>Pezizomycotina</taxon>
        <taxon>Sordariomycetes</taxon>
        <taxon>Hypocreomycetidae</taxon>
        <taxon>Glomerellales</taxon>
        <taxon>Glomerellaceae</taxon>
        <taxon>Colletotrichum</taxon>
        <taxon>Colletotrichum spaethianum species complex</taxon>
    </lineage>
</organism>
<gene>
    <name evidence="8" type="ORF">CI238_11345</name>
</gene>
<feature type="region of interest" description="Disordered" evidence="5">
    <location>
        <begin position="247"/>
        <end position="268"/>
    </location>
</feature>
<evidence type="ECO:0000256" key="2">
    <source>
        <dbReference type="ARBA" id="ARBA00022692"/>
    </source>
</evidence>
<accession>A0A167DT75</accession>
<dbReference type="PROSITE" id="PS50850">
    <property type="entry name" value="MFS"/>
    <property type="match status" value="1"/>
</dbReference>
<evidence type="ECO:0000256" key="3">
    <source>
        <dbReference type="ARBA" id="ARBA00022989"/>
    </source>
</evidence>